<reference evidence="5 6" key="1">
    <citation type="journal article" date="2009" name="Genome Res.">
        <title>Comparative genomics of the fungal pathogens Candida dubliniensis and Candida albicans.</title>
        <authorList>
            <person name="Jackson A.P."/>
            <person name="Gamble J.A."/>
            <person name="Yeomans T."/>
            <person name="Moran G.P."/>
            <person name="Saunders D."/>
            <person name="Harris D."/>
            <person name="Aslett M."/>
            <person name="Barrell J.F."/>
            <person name="Butler G."/>
            <person name="Citiulo F."/>
            <person name="Coleman D.C."/>
            <person name="de Groot P.W.J."/>
            <person name="Goodwin T.J."/>
            <person name="Quail M.A."/>
            <person name="McQuillan J."/>
            <person name="Munro C.A."/>
            <person name="Pain A."/>
            <person name="Poulter R.T."/>
            <person name="Rajandream M.A."/>
            <person name="Renauld H."/>
            <person name="Spiering M.J."/>
            <person name="Tivey A."/>
            <person name="Gow N.A.R."/>
            <person name="Barrell B."/>
            <person name="Sullivan D.J."/>
            <person name="Berriman M."/>
        </authorList>
    </citation>
    <scope>NUCLEOTIDE SEQUENCE [LARGE SCALE GENOMIC DNA]</scope>
    <source>
        <strain evidence="6">CD36 / ATCC MYA-646 / CBS 7987 / NCPF 3949 / NRRL Y-17841</strain>
    </source>
</reference>
<dbReference type="InterPro" id="IPR036167">
    <property type="entry name" value="tRNA_intron_Endo_cat-like_sf"/>
</dbReference>
<evidence type="ECO:0000313" key="4">
    <source>
        <dbReference type="CGD" id="CAL0000164046"/>
    </source>
</evidence>
<dbReference type="GO" id="GO:0000214">
    <property type="term" value="C:tRNA-intron endonuclease complex"/>
    <property type="evidence" value="ECO:0007669"/>
    <property type="project" value="InterPro"/>
</dbReference>
<proteinExistence type="inferred from homology"/>
<evidence type="ECO:0000256" key="2">
    <source>
        <dbReference type="ARBA" id="ARBA00022694"/>
    </source>
</evidence>
<dbReference type="SUPFAM" id="SSF53032">
    <property type="entry name" value="tRNA-intron endonuclease catalytic domain-like"/>
    <property type="match status" value="1"/>
</dbReference>
<dbReference type="HOGENOM" id="CLU_1503697_0_0_1"/>
<dbReference type="InterPro" id="IPR042777">
    <property type="entry name" value="Sen15_fungi"/>
</dbReference>
<dbReference type="GO" id="GO:0000213">
    <property type="term" value="F:tRNA-intron lyase activity"/>
    <property type="evidence" value="ECO:0007669"/>
    <property type="project" value="TreeGrafter"/>
</dbReference>
<protein>
    <recommendedName>
        <fullName evidence="3">tRNA-splicing endonuclease subunit Sen15 domain-containing protein</fullName>
    </recommendedName>
</protein>
<dbReference type="AlphaFoldDB" id="B9W7G3"/>
<dbReference type="PANTHER" id="PTHR28518:SF1">
    <property type="entry name" value="TRNA-SPLICING ENDONUCLEASE SUBUNIT SEN15"/>
    <property type="match status" value="1"/>
</dbReference>
<dbReference type="GO" id="GO:0000379">
    <property type="term" value="P:tRNA-type intron splice site recognition and cleavage"/>
    <property type="evidence" value="ECO:0007669"/>
    <property type="project" value="InterPro"/>
</dbReference>
<dbReference type="GO" id="GO:0003676">
    <property type="term" value="F:nucleic acid binding"/>
    <property type="evidence" value="ECO:0007669"/>
    <property type="project" value="InterPro"/>
</dbReference>
<name>B9W7G3_CANDC</name>
<dbReference type="RefSeq" id="XP_002417034.1">
    <property type="nucleotide sequence ID" value="XM_002416989.1"/>
</dbReference>
<dbReference type="VEuPathDB" id="FungiDB:CD36_03630"/>
<dbReference type="CGD" id="CAL0000164046">
    <property type="gene designation" value="Cd36_03630"/>
</dbReference>
<gene>
    <name evidence="4" type="ordered locus">Cd36_03630</name>
    <name evidence="5" type="ORF">CD36_03630</name>
</gene>
<dbReference type="InterPro" id="IPR011856">
    <property type="entry name" value="tRNA_endonuc-like_dom_sf"/>
</dbReference>
<evidence type="ECO:0000313" key="5">
    <source>
        <dbReference type="EMBL" id="CAX44623.1"/>
    </source>
</evidence>
<dbReference type="Gene3D" id="3.40.1350.10">
    <property type="match status" value="1"/>
</dbReference>
<keyword evidence="6" id="KW-1185">Reference proteome</keyword>
<accession>B9W7G3</accession>
<comment type="similarity">
    <text evidence="1">Belongs to the SEN15 family.</text>
</comment>
<dbReference type="Proteomes" id="UP000002605">
    <property type="component" value="Chromosome 1"/>
</dbReference>
<keyword evidence="2" id="KW-0819">tRNA processing</keyword>
<organism evidence="5 6">
    <name type="scientific">Candida dubliniensis (strain CD36 / ATCC MYA-646 / CBS 7987 / NCPF 3949 / NRRL Y-17841)</name>
    <name type="common">Yeast</name>
    <dbReference type="NCBI Taxonomy" id="573826"/>
    <lineage>
        <taxon>Eukaryota</taxon>
        <taxon>Fungi</taxon>
        <taxon>Dikarya</taxon>
        <taxon>Ascomycota</taxon>
        <taxon>Saccharomycotina</taxon>
        <taxon>Pichiomycetes</taxon>
        <taxon>Debaryomycetaceae</taxon>
        <taxon>Candida/Lodderomyces clade</taxon>
        <taxon>Candida</taxon>
    </lineage>
</organism>
<feature type="domain" description="tRNA-splicing endonuclease subunit Sen15" evidence="3">
    <location>
        <begin position="27"/>
        <end position="187"/>
    </location>
</feature>
<dbReference type="GeneID" id="8044571"/>
<dbReference type="EMBL" id="FM992688">
    <property type="protein sequence ID" value="CAX44623.1"/>
    <property type="molecule type" value="Genomic_DNA"/>
</dbReference>
<sequence>MTSQTTTTSSSSSTIKQSPFETSILDQVRLNLIHYNYWNNVTVYKHDDLEFLSGYPPEPLIPSDNINITPATPILKSLNNPKQIEIDNKDDKIENINQLQSETDIEWIIPRRLIHHQTQTQTQTQLQNQNQNQDQSKLTVGEINHWFKIIKTIIGYRPKRIIIAIINDDGTIVYYFIHDGITKPRQN</sequence>
<evidence type="ECO:0000259" key="3">
    <source>
        <dbReference type="Pfam" id="PF09631"/>
    </source>
</evidence>
<dbReference type="Pfam" id="PF09631">
    <property type="entry name" value="Sen15"/>
    <property type="match status" value="1"/>
</dbReference>
<dbReference type="InterPro" id="IPR018593">
    <property type="entry name" value="tRNA-endonuc_su_Sen15"/>
</dbReference>
<dbReference type="KEGG" id="cdu:CD36_03630"/>
<dbReference type="PANTHER" id="PTHR28518">
    <property type="entry name" value="TRNA-SPLICING ENDONUCLEASE SUBUNIT SEN15"/>
    <property type="match status" value="1"/>
</dbReference>
<dbReference type="OrthoDB" id="10002170at2759"/>
<evidence type="ECO:0000313" key="6">
    <source>
        <dbReference type="Proteomes" id="UP000002605"/>
    </source>
</evidence>
<evidence type="ECO:0000256" key="1">
    <source>
        <dbReference type="ARBA" id="ARBA00006091"/>
    </source>
</evidence>